<evidence type="ECO:0000259" key="4">
    <source>
        <dbReference type="Pfam" id="PF12146"/>
    </source>
</evidence>
<dbReference type="SUPFAM" id="SSF53474">
    <property type="entry name" value="alpha/beta-Hydrolases"/>
    <property type="match status" value="1"/>
</dbReference>
<proteinExistence type="predicted"/>
<feature type="active site" description="Charge relay system" evidence="1">
    <location>
        <position position="205"/>
    </location>
</feature>
<comment type="caution">
    <text evidence="5">The sequence shown here is derived from an EMBL/GenBank/DDBJ whole genome shotgun (WGS) entry which is preliminary data.</text>
</comment>
<protein>
    <submittedName>
        <fullName evidence="5">Lipase</fullName>
    </submittedName>
</protein>
<keyword evidence="6" id="KW-1185">Reference proteome</keyword>
<dbReference type="Proteomes" id="UP000228680">
    <property type="component" value="Unassembled WGS sequence"/>
</dbReference>
<evidence type="ECO:0000256" key="1">
    <source>
        <dbReference type="PIRSR" id="PIRSR017388-1"/>
    </source>
</evidence>
<feature type="active site" description="Nucleophile" evidence="1">
    <location>
        <position position="107"/>
    </location>
</feature>
<evidence type="ECO:0000256" key="2">
    <source>
        <dbReference type="PIRSR" id="PIRSR017388-2"/>
    </source>
</evidence>
<dbReference type="InterPro" id="IPR029058">
    <property type="entry name" value="AB_hydrolase_fold"/>
</dbReference>
<dbReference type="InterPro" id="IPR051044">
    <property type="entry name" value="MAG_DAG_Lipase"/>
</dbReference>
<evidence type="ECO:0000256" key="3">
    <source>
        <dbReference type="PIRSR" id="PIRSR017388-3"/>
    </source>
</evidence>
<organism evidence="5 6">
    <name type="scientific">Chryseomicrobium excrementi</name>
    <dbReference type="NCBI Taxonomy" id="2041346"/>
    <lineage>
        <taxon>Bacteria</taxon>
        <taxon>Bacillati</taxon>
        <taxon>Bacillota</taxon>
        <taxon>Bacilli</taxon>
        <taxon>Bacillales</taxon>
        <taxon>Caryophanaceae</taxon>
        <taxon>Chryseomicrobium</taxon>
    </lineage>
</organism>
<name>A0A2M9EXR2_9BACL</name>
<feature type="site" description="Important for substrate specificity" evidence="3">
    <location>
        <position position="154"/>
    </location>
</feature>
<reference evidence="5 6" key="1">
    <citation type="submission" date="2017-10" db="EMBL/GenBank/DDBJ databases">
        <title>Draft genome of Chryseomicrobium casticus sp. nov.</title>
        <authorList>
            <person name="Chakraborty R."/>
            <person name="Saha T."/>
        </authorList>
    </citation>
    <scope>NUCLEOTIDE SEQUENCE [LARGE SCALE GENOMIC DNA]</scope>
    <source>
        <strain evidence="5 6">ET03</strain>
    </source>
</reference>
<evidence type="ECO:0000313" key="5">
    <source>
        <dbReference type="EMBL" id="PJK15978.1"/>
    </source>
</evidence>
<feature type="active site" description="Charge relay system" evidence="1">
    <location>
        <position position="235"/>
    </location>
</feature>
<accession>A0A2M9EXR2</accession>
<dbReference type="PANTHER" id="PTHR11614">
    <property type="entry name" value="PHOSPHOLIPASE-RELATED"/>
    <property type="match status" value="1"/>
</dbReference>
<feature type="binding site" evidence="2">
    <location>
        <position position="39"/>
    </location>
    <ligand>
        <name>substrate</name>
    </ligand>
</feature>
<feature type="domain" description="Serine aminopeptidase S33" evidence="4">
    <location>
        <begin position="168"/>
        <end position="240"/>
    </location>
</feature>
<dbReference type="InterPro" id="IPR022742">
    <property type="entry name" value="Hydrolase_4"/>
</dbReference>
<feature type="binding site" evidence="2">
    <location>
        <position position="108"/>
    </location>
    <ligand>
        <name>substrate</name>
    </ligand>
</feature>
<dbReference type="Pfam" id="PF12146">
    <property type="entry name" value="Hydrolase_4"/>
    <property type="match status" value="2"/>
</dbReference>
<dbReference type="InterPro" id="IPR012354">
    <property type="entry name" value="Esterase_lipase"/>
</dbReference>
<dbReference type="GO" id="GO:0052689">
    <property type="term" value="F:carboxylic ester hydrolase activity"/>
    <property type="evidence" value="ECO:0007669"/>
    <property type="project" value="InterPro"/>
</dbReference>
<feature type="domain" description="Serine aminopeptidase S33" evidence="4">
    <location>
        <begin position="32"/>
        <end position="138"/>
    </location>
</feature>
<dbReference type="EMBL" id="PCGR01000004">
    <property type="protein sequence ID" value="PJK15978.1"/>
    <property type="molecule type" value="Genomic_DNA"/>
</dbReference>
<gene>
    <name evidence="5" type="ORF">CQS04_12145</name>
</gene>
<dbReference type="OrthoDB" id="9786110at2"/>
<dbReference type="PIRSF" id="PIRSF017388">
    <property type="entry name" value="Esterase_lipase"/>
    <property type="match status" value="1"/>
</dbReference>
<dbReference type="Gene3D" id="3.40.50.1820">
    <property type="entry name" value="alpha/beta hydrolase"/>
    <property type="match status" value="1"/>
</dbReference>
<sequence>MNILTIRGGVDMTNYEVLQGAEAYTYEGGKRGVLVSHGFTGTTQSMRPVAEAFAEAGYTVSLPRLKGHGTDPEDMEVSTYQDWIDTIEEAYAWLAERCDTIYMTGLSMGGTLTLYMAQHHPDLKAISVINAAIEVPAMEGVAQLPSDVRFLDAIGSDIKKSGVVELAYPKTPVAAVKQLLTLMSEVKAGLSSIHCPTLVLVSPEDHVVPPSNSQTILDTITSKDKHLIELPESYHVATLDNDQQTIIDETLKFFEKHGE</sequence>
<evidence type="ECO:0000313" key="6">
    <source>
        <dbReference type="Proteomes" id="UP000228680"/>
    </source>
</evidence>
<dbReference type="AlphaFoldDB" id="A0A2M9EXR2"/>